<keyword evidence="4" id="KW-0472">Membrane</keyword>
<keyword evidence="5" id="KW-0464">Manganese</keyword>
<dbReference type="EMBL" id="VSSQ01000205">
    <property type="protein sequence ID" value="MPL85372.1"/>
    <property type="molecule type" value="Genomic_DNA"/>
</dbReference>
<evidence type="ECO:0000313" key="7">
    <source>
        <dbReference type="EMBL" id="MPL85372.1"/>
    </source>
</evidence>
<evidence type="ECO:0000256" key="5">
    <source>
        <dbReference type="ARBA" id="ARBA00023211"/>
    </source>
</evidence>
<keyword evidence="2" id="KW-0997">Cell inner membrane</keyword>
<dbReference type="Pfam" id="PF00149">
    <property type="entry name" value="Metallophos"/>
    <property type="match status" value="1"/>
</dbReference>
<dbReference type="GO" id="GO:0008758">
    <property type="term" value="F:UDP-2,3-diacylglucosamine hydrolase activity"/>
    <property type="evidence" value="ECO:0007669"/>
    <property type="project" value="TreeGrafter"/>
</dbReference>
<dbReference type="GO" id="GO:0046872">
    <property type="term" value="F:metal ion binding"/>
    <property type="evidence" value="ECO:0007669"/>
    <property type="project" value="UniProtKB-KW"/>
</dbReference>
<dbReference type="GO" id="GO:0009245">
    <property type="term" value="P:lipid A biosynthetic process"/>
    <property type="evidence" value="ECO:0007669"/>
    <property type="project" value="TreeGrafter"/>
</dbReference>
<proteinExistence type="predicted"/>
<feature type="domain" description="Calcineurin-like phosphoesterase" evidence="6">
    <location>
        <begin position="47"/>
        <end position="195"/>
    </location>
</feature>
<accession>A0A644V3E9</accession>
<dbReference type="SUPFAM" id="SSF56300">
    <property type="entry name" value="Metallo-dependent phosphatases"/>
    <property type="match status" value="1"/>
</dbReference>
<keyword evidence="3" id="KW-0479">Metal-binding</keyword>
<dbReference type="Gene3D" id="3.60.21.10">
    <property type="match status" value="2"/>
</dbReference>
<name>A0A644V3E9_9ZZZZ</name>
<dbReference type="AlphaFoldDB" id="A0A644V3E9"/>
<evidence type="ECO:0000256" key="3">
    <source>
        <dbReference type="ARBA" id="ARBA00022723"/>
    </source>
</evidence>
<dbReference type="InterPro" id="IPR004843">
    <property type="entry name" value="Calcineurin-like_PHP"/>
</dbReference>
<gene>
    <name evidence="7" type="ORF">SDC9_31340</name>
</gene>
<dbReference type="GO" id="GO:0016020">
    <property type="term" value="C:membrane"/>
    <property type="evidence" value="ECO:0007669"/>
    <property type="project" value="GOC"/>
</dbReference>
<protein>
    <recommendedName>
        <fullName evidence="6">Calcineurin-like phosphoesterase domain-containing protein</fullName>
    </recommendedName>
</protein>
<evidence type="ECO:0000256" key="1">
    <source>
        <dbReference type="ARBA" id="ARBA00022475"/>
    </source>
</evidence>
<organism evidence="7">
    <name type="scientific">bioreactor metagenome</name>
    <dbReference type="NCBI Taxonomy" id="1076179"/>
    <lineage>
        <taxon>unclassified sequences</taxon>
        <taxon>metagenomes</taxon>
        <taxon>ecological metagenomes</taxon>
    </lineage>
</organism>
<dbReference type="InterPro" id="IPR029052">
    <property type="entry name" value="Metallo-depent_PP-like"/>
</dbReference>
<keyword evidence="1" id="KW-1003">Cell membrane</keyword>
<evidence type="ECO:0000259" key="6">
    <source>
        <dbReference type="Pfam" id="PF00149"/>
    </source>
</evidence>
<evidence type="ECO:0000256" key="4">
    <source>
        <dbReference type="ARBA" id="ARBA00023136"/>
    </source>
</evidence>
<dbReference type="InterPro" id="IPR043461">
    <property type="entry name" value="LpxH-like"/>
</dbReference>
<reference evidence="7" key="1">
    <citation type="submission" date="2019-08" db="EMBL/GenBank/DDBJ databases">
        <authorList>
            <person name="Kucharzyk K."/>
            <person name="Murdoch R.W."/>
            <person name="Higgins S."/>
            <person name="Loffler F."/>
        </authorList>
    </citation>
    <scope>NUCLEOTIDE SEQUENCE</scope>
</reference>
<dbReference type="PANTHER" id="PTHR34990">
    <property type="entry name" value="UDP-2,3-DIACYLGLUCOSAMINE HYDROLASE-RELATED"/>
    <property type="match status" value="1"/>
</dbReference>
<sequence length="434" mass="48704">MTMNMKKITLLTAICTLFFSFSAYANTATTNSKSHEPLWRASTTANKIVVISDIHIGIDDKYAETVKNRPLLVEFLQRLQKTRDVRELVIDGDFLDEWMVPASYPAHTDSAAFYDKVVANNPTVINELKNVMASGIKLVYVPGNHDLLLEKKTLDKALPGIIQARDVAGLGAYYTGDRKEIVIEHGHRYDVFSSPDNFSNKELTGSDKAMLPAGYFYARVGETWVAEGMPAIKKNYPVITTVPDKNNMDQLGAYAYYKVLSSEFARMTPKEGFTDKMIDVRIGGFNGRYSIQDMYPVVQADGTISAPVLFKNLQRNWPERQKANLVKVNSSFYDAASGAIGSEYFAEQAKNQYLQNPNEKVNVVVFGHTHIPYYHKFADNKIYVNDGTWIDINGSYRPATRTFVIVTTGKKNRAGVYQYMPDGKVNDITATVTH</sequence>
<evidence type="ECO:0000256" key="2">
    <source>
        <dbReference type="ARBA" id="ARBA00022519"/>
    </source>
</evidence>
<comment type="caution">
    <text evidence="7">The sequence shown here is derived from an EMBL/GenBank/DDBJ whole genome shotgun (WGS) entry which is preliminary data.</text>
</comment>